<gene>
    <name evidence="4" type="ORF">C4K68_26430</name>
</gene>
<evidence type="ECO:0000256" key="1">
    <source>
        <dbReference type="ARBA" id="ARBA00023002"/>
    </source>
</evidence>
<dbReference type="Proteomes" id="UP000238196">
    <property type="component" value="Unassembled WGS sequence"/>
</dbReference>
<dbReference type="PANTHER" id="PTHR43333:SF1">
    <property type="entry name" value="D-ISOMER SPECIFIC 2-HYDROXYACID DEHYDROGENASE NAD-BINDING DOMAIN-CONTAINING PROTEIN"/>
    <property type="match status" value="1"/>
</dbReference>
<dbReference type="AlphaFoldDB" id="A0A2S5KHJ8"/>
<evidence type="ECO:0000259" key="3">
    <source>
        <dbReference type="Pfam" id="PF02826"/>
    </source>
</evidence>
<dbReference type="InterPro" id="IPR036291">
    <property type="entry name" value="NAD(P)-bd_dom_sf"/>
</dbReference>
<dbReference type="PANTHER" id="PTHR43333">
    <property type="entry name" value="2-HACID_DH_C DOMAIN-CONTAINING PROTEIN"/>
    <property type="match status" value="1"/>
</dbReference>
<keyword evidence="2" id="KW-0520">NAD</keyword>
<name>A0A2S5KHJ8_9PROT</name>
<evidence type="ECO:0000313" key="4">
    <source>
        <dbReference type="EMBL" id="PPC74284.1"/>
    </source>
</evidence>
<keyword evidence="1" id="KW-0560">Oxidoreductase</keyword>
<dbReference type="Pfam" id="PF02826">
    <property type="entry name" value="2-Hacid_dh_C"/>
    <property type="match status" value="1"/>
</dbReference>
<sequence length="308" mass="34305">MSLLYKSDPLRGQRWQQLFAEQAAEIAFHQWPERQHGDDIRYLVAWELPDNLLQRFPKLEVLFAVSAGVDQLNMAAVPAHIPVVRMLDPGISRGMVEYACFAVMSLHRDMLRYRQQQQQGVWQSHPLVPASRRRIGVMGLGQQGQNVLNALQPFGFPLSAWSRRPHQLAGVTCYAGEEQLGEFLAQSDILICLLPLTPATEGILSQSLFDQLPKGAALINMGRGGHLQEADLLAALNSGQLSAAVLDVLQQEPASADHPFWQHPQILLTPHIAAATQPDSAFEVLLANIRRYERGEPMLGVVDREEGY</sequence>
<evidence type="ECO:0000313" key="5">
    <source>
        <dbReference type="Proteomes" id="UP000238196"/>
    </source>
</evidence>
<comment type="caution">
    <text evidence="4">The sequence shown here is derived from an EMBL/GenBank/DDBJ whole genome shotgun (WGS) entry which is preliminary data.</text>
</comment>
<evidence type="ECO:0000256" key="2">
    <source>
        <dbReference type="ARBA" id="ARBA00023027"/>
    </source>
</evidence>
<dbReference type="GO" id="GO:0051287">
    <property type="term" value="F:NAD binding"/>
    <property type="evidence" value="ECO:0007669"/>
    <property type="project" value="InterPro"/>
</dbReference>
<dbReference type="GO" id="GO:0016491">
    <property type="term" value="F:oxidoreductase activity"/>
    <property type="evidence" value="ECO:0007669"/>
    <property type="project" value="UniProtKB-KW"/>
</dbReference>
<dbReference type="OrthoDB" id="5288385at2"/>
<dbReference type="SUPFAM" id="SSF52283">
    <property type="entry name" value="Formate/glycerate dehydrogenase catalytic domain-like"/>
    <property type="match status" value="1"/>
</dbReference>
<reference evidence="4 5" key="1">
    <citation type="submission" date="2018-02" db="EMBL/GenBank/DDBJ databases">
        <title>novel marine gammaproteobacteria from coastal saline agro ecosystem.</title>
        <authorList>
            <person name="Krishnan R."/>
            <person name="Ramesh Kumar N."/>
        </authorList>
    </citation>
    <scope>NUCLEOTIDE SEQUENCE [LARGE SCALE GENOMIC DNA]</scope>
    <source>
        <strain evidence="4 5">228</strain>
    </source>
</reference>
<feature type="domain" description="D-isomer specific 2-hydroxyacid dehydrogenase NAD-binding" evidence="3">
    <location>
        <begin position="102"/>
        <end position="273"/>
    </location>
</feature>
<organism evidence="4 5">
    <name type="scientific">Proteobacteria bacterium 228</name>
    <dbReference type="NCBI Taxonomy" id="2083153"/>
    <lineage>
        <taxon>Bacteria</taxon>
        <taxon>Pseudomonadati</taxon>
        <taxon>Pseudomonadota</taxon>
    </lineage>
</organism>
<dbReference type="SUPFAM" id="SSF51735">
    <property type="entry name" value="NAD(P)-binding Rossmann-fold domains"/>
    <property type="match status" value="1"/>
</dbReference>
<protein>
    <submittedName>
        <fullName evidence="4">Glyoxylate/hydroxypyruvate reductase A</fullName>
    </submittedName>
</protein>
<proteinExistence type="predicted"/>
<dbReference type="EMBL" id="PRLP01000150">
    <property type="protein sequence ID" value="PPC74284.1"/>
    <property type="molecule type" value="Genomic_DNA"/>
</dbReference>
<dbReference type="InterPro" id="IPR006140">
    <property type="entry name" value="D-isomer_DH_NAD-bd"/>
</dbReference>
<dbReference type="CDD" id="cd12164">
    <property type="entry name" value="GDH_like_2"/>
    <property type="match status" value="1"/>
</dbReference>
<dbReference type="Gene3D" id="3.40.50.720">
    <property type="entry name" value="NAD(P)-binding Rossmann-like Domain"/>
    <property type="match status" value="2"/>
</dbReference>
<accession>A0A2S5KHJ8</accession>